<proteinExistence type="inferred from homology"/>
<evidence type="ECO:0000313" key="10">
    <source>
        <dbReference type="EMBL" id="HIX44970.1"/>
    </source>
</evidence>
<evidence type="ECO:0000256" key="6">
    <source>
        <dbReference type="ARBA" id="ARBA00023141"/>
    </source>
</evidence>
<evidence type="ECO:0000256" key="1">
    <source>
        <dbReference type="ARBA" id="ARBA00004811"/>
    </source>
</evidence>
<keyword evidence="4" id="KW-0028">Amino-acid biosynthesis</keyword>
<dbReference type="InterPro" id="IPR001986">
    <property type="entry name" value="Enolpyruvate_Tfrase_dom"/>
</dbReference>
<dbReference type="PANTHER" id="PTHR21090:SF5">
    <property type="entry name" value="PENTAFUNCTIONAL AROM POLYPEPTIDE"/>
    <property type="match status" value="1"/>
</dbReference>
<name>A0A9D1VQZ8_9BACT</name>
<dbReference type="SUPFAM" id="SSF55205">
    <property type="entry name" value="EPT/RTPC-like"/>
    <property type="match status" value="1"/>
</dbReference>
<comment type="similarity">
    <text evidence="2">Belongs to the EPSP synthase family.</text>
</comment>
<dbReference type="Proteomes" id="UP000824246">
    <property type="component" value="Unassembled WGS sequence"/>
</dbReference>
<dbReference type="PANTHER" id="PTHR21090">
    <property type="entry name" value="AROM/DEHYDROQUINATE SYNTHASE"/>
    <property type="match status" value="1"/>
</dbReference>
<dbReference type="InterPro" id="IPR036968">
    <property type="entry name" value="Enolpyruvate_Tfrase_sf"/>
</dbReference>
<reference evidence="10" key="2">
    <citation type="submission" date="2021-04" db="EMBL/GenBank/DDBJ databases">
        <authorList>
            <person name="Gilroy R."/>
        </authorList>
    </citation>
    <scope>NUCLEOTIDE SEQUENCE</scope>
    <source>
        <strain evidence="10">ChiHjej12B11-16260</strain>
    </source>
</reference>
<dbReference type="GO" id="GO:0003866">
    <property type="term" value="F:3-phosphoshikimate 1-carboxyvinyltransferase activity"/>
    <property type="evidence" value="ECO:0007669"/>
    <property type="project" value="UniProtKB-EC"/>
</dbReference>
<dbReference type="Pfam" id="PF00275">
    <property type="entry name" value="EPSP_synthase"/>
    <property type="match status" value="1"/>
</dbReference>
<keyword evidence="6" id="KW-0057">Aromatic amino acid biosynthesis</keyword>
<evidence type="ECO:0000256" key="7">
    <source>
        <dbReference type="ARBA" id="ARBA00030046"/>
    </source>
</evidence>
<comment type="caution">
    <text evidence="10">The sequence shown here is derived from an EMBL/GenBank/DDBJ whole genome shotgun (WGS) entry which is preliminary data.</text>
</comment>
<dbReference type="GO" id="GO:0009073">
    <property type="term" value="P:aromatic amino acid family biosynthetic process"/>
    <property type="evidence" value="ECO:0007669"/>
    <property type="project" value="UniProtKB-KW"/>
</dbReference>
<dbReference type="EMBL" id="DXFB01000049">
    <property type="protein sequence ID" value="HIX44970.1"/>
    <property type="molecule type" value="Genomic_DNA"/>
</dbReference>
<feature type="domain" description="Enolpyruvate transferase" evidence="9">
    <location>
        <begin position="18"/>
        <end position="397"/>
    </location>
</feature>
<dbReference type="AlphaFoldDB" id="A0A9D1VQZ8"/>
<keyword evidence="5" id="KW-0808">Transferase</keyword>
<reference evidence="10" key="1">
    <citation type="journal article" date="2021" name="PeerJ">
        <title>Extensive microbial diversity within the chicken gut microbiome revealed by metagenomics and culture.</title>
        <authorList>
            <person name="Gilroy R."/>
            <person name="Ravi A."/>
            <person name="Getino M."/>
            <person name="Pursley I."/>
            <person name="Horton D.L."/>
            <person name="Alikhan N.F."/>
            <person name="Baker D."/>
            <person name="Gharbi K."/>
            <person name="Hall N."/>
            <person name="Watson M."/>
            <person name="Adriaenssens E.M."/>
            <person name="Foster-Nyarko E."/>
            <person name="Jarju S."/>
            <person name="Secka A."/>
            <person name="Antonio M."/>
            <person name="Oren A."/>
            <person name="Chaudhuri R.R."/>
            <person name="La Ragione R."/>
            <person name="Hildebrand F."/>
            <person name="Pallen M.J."/>
        </authorList>
    </citation>
    <scope>NUCLEOTIDE SEQUENCE</scope>
    <source>
        <strain evidence="10">ChiHjej12B11-16260</strain>
    </source>
</reference>
<dbReference type="InterPro" id="IPR006264">
    <property type="entry name" value="EPSP_synthase"/>
</dbReference>
<sequence length="415" mass="44767">MIYRIGAHTLQPCRIELPPSKSIANRITLLRALAGMPQTTDNAACNDIAAMQHAIGNTDNIIDIGDAGTAMRFLTAYYASTPGTQHILTGSPRMQQRPIGALVEALRAAGASIRYIDKEGFPPLAIQGGLLQGGEITIKGDISSQFITALLLVAPLMRDGLHLTIIGNIVSRPYIEMTIELMRSFGATITCHDNSITVAPGEYNPACIEIESDWSAASYWYETVAVSRTPMRLKTLWRNTLQGDARIASYFGQLGVATSYDNGDVTLSPGPVTAQNFIADLADTPDIAQTLAMTCALKGIPFQLTGLGNLPLKECDRIAVLISEARKIGFAFTSPVAGTIEWSGNRIPSPHTPSCIDPHGDHRMAMTFAPAALVTGEISISNPDVVAKSYPHFWDDLQRAGYVITPYDPKEEVQP</sequence>
<organism evidence="10 11">
    <name type="scientific">Candidatus Barnesiella excrementipullorum</name>
    <dbReference type="NCBI Taxonomy" id="2838479"/>
    <lineage>
        <taxon>Bacteria</taxon>
        <taxon>Pseudomonadati</taxon>
        <taxon>Bacteroidota</taxon>
        <taxon>Bacteroidia</taxon>
        <taxon>Bacteroidales</taxon>
        <taxon>Barnesiellaceae</taxon>
        <taxon>Barnesiella</taxon>
    </lineage>
</organism>
<dbReference type="GO" id="GO:0008652">
    <property type="term" value="P:amino acid biosynthetic process"/>
    <property type="evidence" value="ECO:0007669"/>
    <property type="project" value="UniProtKB-KW"/>
</dbReference>
<gene>
    <name evidence="10" type="ORF">H9982_01990</name>
</gene>
<evidence type="ECO:0000256" key="5">
    <source>
        <dbReference type="ARBA" id="ARBA00022679"/>
    </source>
</evidence>
<dbReference type="Gene3D" id="3.65.10.10">
    <property type="entry name" value="Enolpyruvate transferase domain"/>
    <property type="match status" value="2"/>
</dbReference>
<evidence type="ECO:0000256" key="4">
    <source>
        <dbReference type="ARBA" id="ARBA00022605"/>
    </source>
</evidence>
<comment type="catalytic activity">
    <reaction evidence="8">
        <text>3-phosphoshikimate + phosphoenolpyruvate = 5-O-(1-carboxyvinyl)-3-phosphoshikimate + phosphate</text>
        <dbReference type="Rhea" id="RHEA:21256"/>
        <dbReference type="ChEBI" id="CHEBI:43474"/>
        <dbReference type="ChEBI" id="CHEBI:57701"/>
        <dbReference type="ChEBI" id="CHEBI:58702"/>
        <dbReference type="ChEBI" id="CHEBI:145989"/>
        <dbReference type="EC" id="2.5.1.19"/>
    </reaction>
    <physiologicalReaction direction="left-to-right" evidence="8">
        <dbReference type="Rhea" id="RHEA:21257"/>
    </physiologicalReaction>
</comment>
<dbReference type="InterPro" id="IPR013792">
    <property type="entry name" value="RNA3'P_cycl/enolpyr_Trfase_a/b"/>
</dbReference>
<evidence type="ECO:0000256" key="2">
    <source>
        <dbReference type="ARBA" id="ARBA00009948"/>
    </source>
</evidence>
<dbReference type="GO" id="GO:0009423">
    <property type="term" value="P:chorismate biosynthetic process"/>
    <property type="evidence" value="ECO:0007669"/>
    <property type="project" value="TreeGrafter"/>
</dbReference>
<dbReference type="PIRSF" id="PIRSF000505">
    <property type="entry name" value="EPSPS"/>
    <property type="match status" value="1"/>
</dbReference>
<dbReference type="EC" id="2.5.1.19" evidence="3"/>
<evidence type="ECO:0000256" key="8">
    <source>
        <dbReference type="ARBA" id="ARBA00044633"/>
    </source>
</evidence>
<protein>
    <recommendedName>
        <fullName evidence="3">3-phosphoshikimate 1-carboxyvinyltransferase</fullName>
        <ecNumber evidence="3">2.5.1.19</ecNumber>
    </recommendedName>
    <alternativeName>
        <fullName evidence="7">5-enolpyruvylshikimate-3-phosphate synthase</fullName>
    </alternativeName>
</protein>
<evidence type="ECO:0000259" key="9">
    <source>
        <dbReference type="Pfam" id="PF00275"/>
    </source>
</evidence>
<evidence type="ECO:0000256" key="3">
    <source>
        <dbReference type="ARBA" id="ARBA00012450"/>
    </source>
</evidence>
<accession>A0A9D1VQZ8</accession>
<comment type="pathway">
    <text evidence="1">Metabolic intermediate biosynthesis; chorismate biosynthesis; chorismate from D-erythrose 4-phosphate and phosphoenolpyruvate: step 6/7.</text>
</comment>
<evidence type="ECO:0000313" key="11">
    <source>
        <dbReference type="Proteomes" id="UP000824246"/>
    </source>
</evidence>